<feature type="region of interest" description="Disordered" evidence="1">
    <location>
        <begin position="28"/>
        <end position="54"/>
    </location>
</feature>
<dbReference type="RefSeq" id="WP_077025235.1">
    <property type="nucleotide sequence ID" value="NZ_CP017641.1"/>
</dbReference>
<reference evidence="2 3" key="1">
    <citation type="journal article" date="2016" name="Front. Microbiol.">
        <title>Fuerstia marisgermanicae gen. nov., sp. nov., an Unusual Member of the Phylum Planctomycetes from the German Wadden Sea.</title>
        <authorList>
            <person name="Kohn T."/>
            <person name="Heuer A."/>
            <person name="Jogler M."/>
            <person name="Vollmers J."/>
            <person name="Boedeker C."/>
            <person name="Bunk B."/>
            <person name="Rast P."/>
            <person name="Borchert D."/>
            <person name="Glockner I."/>
            <person name="Freese H.M."/>
            <person name="Klenk H.P."/>
            <person name="Overmann J."/>
            <person name="Kaster A.K."/>
            <person name="Rohde M."/>
            <person name="Wiegand S."/>
            <person name="Jogler C."/>
        </authorList>
    </citation>
    <scope>NUCLEOTIDE SEQUENCE [LARGE SCALE GENOMIC DNA]</scope>
    <source>
        <strain evidence="2 3">NH11</strain>
    </source>
</reference>
<dbReference type="OrthoDB" id="291728at2"/>
<dbReference type="KEGG" id="fmr:Fuma_03454"/>
<keyword evidence="3" id="KW-1185">Reference proteome</keyword>
<accession>A0A1P8WIF4</accession>
<evidence type="ECO:0000256" key="1">
    <source>
        <dbReference type="SAM" id="MobiDB-lite"/>
    </source>
</evidence>
<organism evidence="2 3">
    <name type="scientific">Fuerstiella marisgermanici</name>
    <dbReference type="NCBI Taxonomy" id="1891926"/>
    <lineage>
        <taxon>Bacteria</taxon>
        <taxon>Pseudomonadati</taxon>
        <taxon>Planctomycetota</taxon>
        <taxon>Planctomycetia</taxon>
        <taxon>Planctomycetales</taxon>
        <taxon>Planctomycetaceae</taxon>
        <taxon>Fuerstiella</taxon>
    </lineage>
</organism>
<dbReference type="AlphaFoldDB" id="A0A1P8WIF4"/>
<evidence type="ECO:0000313" key="3">
    <source>
        <dbReference type="Proteomes" id="UP000187735"/>
    </source>
</evidence>
<feature type="compositionally biased region" description="Basic and acidic residues" evidence="1">
    <location>
        <begin position="39"/>
        <end position="54"/>
    </location>
</feature>
<sequence length="79" mass="8105">MSEASRSKILSGGDVRISAAPVRVGANSAFGRNAGTPHHHGDADGTPKVQEVRDASGNVTEIHVQCGCGQTTVIACEYA</sequence>
<dbReference type="Proteomes" id="UP000187735">
    <property type="component" value="Chromosome"/>
</dbReference>
<dbReference type="STRING" id="1891926.Fuma_03454"/>
<evidence type="ECO:0000313" key="2">
    <source>
        <dbReference type="EMBL" id="APZ93836.1"/>
    </source>
</evidence>
<name>A0A1P8WIF4_9PLAN</name>
<protein>
    <submittedName>
        <fullName evidence="2">Uncharacterized protein</fullName>
    </submittedName>
</protein>
<dbReference type="EMBL" id="CP017641">
    <property type="protein sequence ID" value="APZ93836.1"/>
    <property type="molecule type" value="Genomic_DNA"/>
</dbReference>
<gene>
    <name evidence="2" type="ORF">Fuma_03454</name>
</gene>
<proteinExistence type="predicted"/>